<evidence type="ECO:0000313" key="2">
    <source>
        <dbReference type="EMBL" id="MBW7466983.1"/>
    </source>
</evidence>
<keyword evidence="3" id="KW-1185">Reference proteome</keyword>
<reference evidence="2 3" key="1">
    <citation type="journal article" date="2016" name="Int. J. Syst. Evol. Microbiol.">
        <title>Pontibacter aydingkolensis sp. nov., isolated from soil of a salt lake.</title>
        <authorList>
            <person name="Osman G."/>
            <person name="Zhang T."/>
            <person name="Lou K."/>
            <person name="Gao Y."/>
            <person name="Chang W."/>
            <person name="Lin Q."/>
            <person name="Yang H.M."/>
            <person name="Huo X.D."/>
            <person name="Wang N."/>
        </authorList>
    </citation>
    <scope>NUCLEOTIDE SEQUENCE [LARGE SCALE GENOMIC DNA]</scope>
    <source>
        <strain evidence="2 3">KACC 19255</strain>
    </source>
</reference>
<name>A0ABS7CT10_9BACT</name>
<feature type="transmembrane region" description="Helical" evidence="1">
    <location>
        <begin position="280"/>
        <end position="301"/>
    </location>
</feature>
<feature type="transmembrane region" description="Helical" evidence="1">
    <location>
        <begin position="255"/>
        <end position="273"/>
    </location>
</feature>
<proteinExistence type="predicted"/>
<dbReference type="EMBL" id="JAHYXK010000005">
    <property type="protein sequence ID" value="MBW7466983.1"/>
    <property type="molecule type" value="Genomic_DNA"/>
</dbReference>
<feature type="transmembrane region" description="Helical" evidence="1">
    <location>
        <begin position="126"/>
        <end position="145"/>
    </location>
</feature>
<keyword evidence="1" id="KW-1133">Transmembrane helix</keyword>
<organism evidence="2 3">
    <name type="scientific">Pontibacter aydingkolensis</name>
    <dbReference type="NCBI Taxonomy" id="1911536"/>
    <lineage>
        <taxon>Bacteria</taxon>
        <taxon>Pseudomonadati</taxon>
        <taxon>Bacteroidota</taxon>
        <taxon>Cytophagia</taxon>
        <taxon>Cytophagales</taxon>
        <taxon>Hymenobacteraceae</taxon>
        <taxon>Pontibacter</taxon>
    </lineage>
</organism>
<feature type="transmembrane region" description="Helical" evidence="1">
    <location>
        <begin position="157"/>
        <end position="177"/>
    </location>
</feature>
<feature type="transmembrane region" description="Helical" evidence="1">
    <location>
        <begin position="221"/>
        <end position="243"/>
    </location>
</feature>
<comment type="caution">
    <text evidence="2">The sequence shown here is derived from an EMBL/GenBank/DDBJ whole genome shotgun (WGS) entry which is preliminary data.</text>
</comment>
<accession>A0ABS7CT10</accession>
<sequence>MAHDRHISIAEKYSRKPQAQLAEQLLGGFVYSSVFISCCAFSLTIETYKLAGLPISMPMAVFVFLATLFTYNLSSVYSFVRWPHQQKYKTSRYWWQRNKKLLALTGVASIMLATGMYVYFGLNINLLVVLHLALISVWYTVPIVYKSSWVRPLRSIPLLKVFLIAYVWAVVTAWFPLLDAGIAAWDGEAMLLLLRRFLFILSLALLFDIRDYAYDRSTNTLTIPGLIGVRNTKFISITLLAVYTLLAATSETGEVQLALMASAFVAALVVLFSDEHKPRIYYALLADGAMLVHAGLVYLAFS</sequence>
<feature type="transmembrane region" description="Helical" evidence="1">
    <location>
        <begin position="57"/>
        <end position="80"/>
    </location>
</feature>
<protein>
    <recommendedName>
        <fullName evidence="4">UbiA prenyltransferase family protein</fullName>
    </recommendedName>
</protein>
<evidence type="ECO:0008006" key="4">
    <source>
        <dbReference type="Google" id="ProtNLM"/>
    </source>
</evidence>
<evidence type="ECO:0000313" key="3">
    <source>
        <dbReference type="Proteomes" id="UP000813018"/>
    </source>
</evidence>
<feature type="transmembrane region" description="Helical" evidence="1">
    <location>
        <begin position="101"/>
        <end position="120"/>
    </location>
</feature>
<gene>
    <name evidence="2" type="ORF">K0O23_07875</name>
</gene>
<dbReference type="RefSeq" id="WP_219876867.1">
    <property type="nucleotide sequence ID" value="NZ_JAHYXK010000005.1"/>
</dbReference>
<evidence type="ECO:0000256" key="1">
    <source>
        <dbReference type="SAM" id="Phobius"/>
    </source>
</evidence>
<feature type="transmembrane region" description="Helical" evidence="1">
    <location>
        <begin position="189"/>
        <end position="209"/>
    </location>
</feature>
<keyword evidence="1" id="KW-0472">Membrane</keyword>
<keyword evidence="1" id="KW-0812">Transmembrane</keyword>
<dbReference type="Proteomes" id="UP000813018">
    <property type="component" value="Unassembled WGS sequence"/>
</dbReference>
<feature type="transmembrane region" description="Helical" evidence="1">
    <location>
        <begin position="21"/>
        <end position="45"/>
    </location>
</feature>